<dbReference type="GO" id="GO:0016887">
    <property type="term" value="F:ATP hydrolysis activity"/>
    <property type="evidence" value="ECO:0007669"/>
    <property type="project" value="InterPro"/>
</dbReference>
<dbReference type="PANTHER" id="PTHR34413:SF2">
    <property type="entry name" value="PROPHAGE TAIL FIBER ASSEMBLY PROTEIN HOMOLOG TFAE-RELATED"/>
    <property type="match status" value="1"/>
</dbReference>
<evidence type="ECO:0000313" key="4">
    <source>
        <dbReference type="Proteomes" id="UP000054800"/>
    </source>
</evidence>
<feature type="domain" description="Terminase large subunit GpA endonuclease" evidence="2">
    <location>
        <begin position="293"/>
        <end position="574"/>
    </location>
</feature>
<dbReference type="PANTHER" id="PTHR34413">
    <property type="entry name" value="PROPHAGE TAIL FIBER ASSEMBLY PROTEIN HOMOLOG TFAE-RELATED-RELATED"/>
    <property type="match status" value="1"/>
</dbReference>
<name>A0A0X3Y1Z1_FUSNC</name>
<comment type="caution">
    <text evidence="3">The sequence shown here is derived from an EMBL/GenBank/DDBJ whole genome shotgun (WGS) entry which is preliminary data.</text>
</comment>
<dbReference type="InterPro" id="IPR051220">
    <property type="entry name" value="TFA_Chaperone"/>
</dbReference>
<dbReference type="InterPro" id="IPR027417">
    <property type="entry name" value="P-loop_NTPase"/>
</dbReference>
<dbReference type="GO" id="GO:0005524">
    <property type="term" value="F:ATP binding"/>
    <property type="evidence" value="ECO:0007669"/>
    <property type="project" value="InterPro"/>
</dbReference>
<sequence length="589" mass="67545">MVSSHTKRLIENIVKEVLAPAEDLTVAEWADKYRILSRESAAEAGKWDTNRTPYMKEILMCITDIETKKITMMCSAQIGKTEMLLNVLGRYMHLDPCPILFVQPTVDDAKSFSKERVEPMIRDTTILKKLISKTNKREEGTVQEKMFPGGYVRFVGANSPSGLASRPIRITLLDEIDRFPLSARKEGDPVKLAERRTNNFYDSKNIRVSTPTDDATSKIQLLYLASSQEEWCLPCPFCGEYQPLDFEQMKYLDLEEPELECKFCGHSSQEKEWKSKRQLNGKWIAKFPVEKEHRGFHLNALSSPWVTWKEIVKEFLEVKDDDFQYRTFMNTVLGKTFSVNLEAAMDYEAIYETREDYGAELHDDVVILTAGVDVQDNRLEVEVVGWGYEYESYGIIYRDFPGDPGKEEVWQQLDTFLKKKFYFKNKKYLMIAATLIDSGGHHTGSVYKYVYKKEKRGIYAIKGQGAWGVNILNGFRKTTKKGAPQINLLSLGVNALKDLTYSRLSILEGAGKCHFPKASTQGYGIDYFKGLTAEVKVKKSTPRGMKIAWEILDGRRNEPLDLRNYNTAAIELIPIDLHDKKYNRKGARK</sequence>
<gene>
    <name evidence="3" type="ORF">RO03_05790</name>
</gene>
<dbReference type="GO" id="GO:0004519">
    <property type="term" value="F:endonuclease activity"/>
    <property type="evidence" value="ECO:0007669"/>
    <property type="project" value="InterPro"/>
</dbReference>
<dbReference type="Gene3D" id="3.40.50.300">
    <property type="entry name" value="P-loop containing nucleotide triphosphate hydrolases"/>
    <property type="match status" value="1"/>
</dbReference>
<dbReference type="Proteomes" id="UP000054800">
    <property type="component" value="Unassembled WGS sequence"/>
</dbReference>
<dbReference type="EMBL" id="LMVH01000001">
    <property type="protein sequence ID" value="KUL99039.1"/>
    <property type="molecule type" value="Genomic_DNA"/>
</dbReference>
<accession>A0A0X3Y1Z1</accession>
<dbReference type="InterPro" id="IPR046454">
    <property type="entry name" value="GpA_endonuclease"/>
</dbReference>
<dbReference type="HAMAP" id="MF_04144">
    <property type="entry name" value="TERL_LAMBDA"/>
    <property type="match status" value="1"/>
</dbReference>
<protein>
    <submittedName>
        <fullName evidence="3">Terminase</fullName>
    </submittedName>
</protein>
<dbReference type="InterPro" id="IPR008866">
    <property type="entry name" value="Phage_lambda_GpA-like"/>
</dbReference>
<organism evidence="3 4">
    <name type="scientific">Fusobacterium nucleatum subsp. nucleatum</name>
    <dbReference type="NCBI Taxonomy" id="76856"/>
    <lineage>
        <taxon>Bacteria</taxon>
        <taxon>Fusobacteriati</taxon>
        <taxon>Fusobacteriota</taxon>
        <taxon>Fusobacteriia</taxon>
        <taxon>Fusobacteriales</taxon>
        <taxon>Fusobacteriaceae</taxon>
        <taxon>Fusobacterium</taxon>
    </lineage>
</organism>
<feature type="domain" description="Phage terminase large subunit GpA ATPase" evidence="1">
    <location>
        <begin position="42"/>
        <end position="283"/>
    </location>
</feature>
<dbReference type="Pfam" id="PF05876">
    <property type="entry name" value="GpA_ATPase"/>
    <property type="match status" value="1"/>
</dbReference>
<dbReference type="InterPro" id="IPR046453">
    <property type="entry name" value="GpA_ATPase"/>
</dbReference>
<reference evidence="3 4" key="1">
    <citation type="submission" date="2015-10" db="EMBL/GenBank/DDBJ databases">
        <authorList>
            <person name="Gilbert D.G."/>
        </authorList>
    </citation>
    <scope>NUCLEOTIDE SEQUENCE [LARGE SCALE GENOMIC DNA]</scope>
    <source>
        <strain evidence="3 4">ChDC F311</strain>
    </source>
</reference>
<proteinExistence type="inferred from homology"/>
<evidence type="ECO:0000259" key="2">
    <source>
        <dbReference type="Pfam" id="PF20454"/>
    </source>
</evidence>
<evidence type="ECO:0000313" key="3">
    <source>
        <dbReference type="EMBL" id="KUL99039.1"/>
    </source>
</evidence>
<dbReference type="Pfam" id="PF20454">
    <property type="entry name" value="GpA_nuclease"/>
    <property type="match status" value="1"/>
</dbReference>
<dbReference type="RefSeq" id="WP_059222771.1">
    <property type="nucleotide sequence ID" value="NZ_LMVH01000001.1"/>
</dbReference>
<dbReference type="AlphaFoldDB" id="A0A0X3Y1Z1"/>
<evidence type="ECO:0000259" key="1">
    <source>
        <dbReference type="Pfam" id="PF05876"/>
    </source>
</evidence>
<dbReference type="OrthoDB" id="5181253at2"/>